<dbReference type="PROSITE" id="PS51186">
    <property type="entry name" value="GNAT"/>
    <property type="match status" value="1"/>
</dbReference>
<dbReference type="Gene3D" id="3.40.630.30">
    <property type="match status" value="1"/>
</dbReference>
<proteinExistence type="predicted"/>
<feature type="domain" description="N-acetyltransferase" evidence="1">
    <location>
        <begin position="16"/>
        <end position="165"/>
    </location>
</feature>
<reference evidence="2 3" key="1">
    <citation type="submission" date="2015-12" db="EMBL/GenBank/DDBJ databases">
        <title>Diversity of Burkholderia near neighbor genomes.</title>
        <authorList>
            <person name="Sahl J."/>
            <person name="Wagner D."/>
            <person name="Keim P."/>
        </authorList>
    </citation>
    <scope>NUCLEOTIDE SEQUENCE [LARGE SCALE GENOMIC DNA]</scope>
    <source>
        <strain evidence="2 3">BDU6</strain>
    </source>
</reference>
<dbReference type="InterPro" id="IPR016181">
    <property type="entry name" value="Acyl_CoA_acyltransferase"/>
</dbReference>
<dbReference type="Pfam" id="PF00583">
    <property type="entry name" value="Acetyltransf_1"/>
    <property type="match status" value="1"/>
</dbReference>
<gene>
    <name evidence="2" type="ORF">WS70_18805</name>
</gene>
<dbReference type="InterPro" id="IPR000182">
    <property type="entry name" value="GNAT_dom"/>
</dbReference>
<evidence type="ECO:0000313" key="2">
    <source>
        <dbReference type="EMBL" id="AOJ03956.1"/>
    </source>
</evidence>
<keyword evidence="2" id="KW-0808">Transferase</keyword>
<name>A0A1B4FJV5_9BURK</name>
<dbReference type="EMBL" id="CP013387">
    <property type="protein sequence ID" value="AOJ03956.1"/>
    <property type="molecule type" value="Genomic_DNA"/>
</dbReference>
<dbReference type="KEGG" id="buu:WS70_18805"/>
<organism evidence="2 3">
    <name type="scientific">Burkholderia mayonis</name>
    <dbReference type="NCBI Taxonomy" id="1385591"/>
    <lineage>
        <taxon>Bacteria</taxon>
        <taxon>Pseudomonadati</taxon>
        <taxon>Pseudomonadota</taxon>
        <taxon>Betaproteobacteria</taxon>
        <taxon>Burkholderiales</taxon>
        <taxon>Burkholderiaceae</taxon>
        <taxon>Burkholderia</taxon>
        <taxon>pseudomallei group</taxon>
    </lineage>
</organism>
<keyword evidence="3" id="KW-1185">Reference proteome</keyword>
<dbReference type="Proteomes" id="UP000062519">
    <property type="component" value="Chromosome 2"/>
</dbReference>
<dbReference type="GO" id="GO:0016747">
    <property type="term" value="F:acyltransferase activity, transferring groups other than amino-acyl groups"/>
    <property type="evidence" value="ECO:0007669"/>
    <property type="project" value="InterPro"/>
</dbReference>
<accession>A0A1B4FJV5</accession>
<dbReference type="AlphaFoldDB" id="A0A1B4FJV5"/>
<dbReference type="SUPFAM" id="SSF55729">
    <property type="entry name" value="Acyl-CoA N-acyltransferases (Nat)"/>
    <property type="match status" value="1"/>
</dbReference>
<dbReference type="CDD" id="cd04301">
    <property type="entry name" value="NAT_SF"/>
    <property type="match status" value="1"/>
</dbReference>
<evidence type="ECO:0000259" key="1">
    <source>
        <dbReference type="PROSITE" id="PS51186"/>
    </source>
</evidence>
<protein>
    <submittedName>
        <fullName evidence="2">Acetyltransferase</fullName>
    </submittedName>
</protein>
<sequence length="172" mass="19110">MSEPLIALQDARISFRRVSAFTVTDVCELSETLSEAQREMVADNGTSIAEAHFSENAWFRAIYADETLVGFIMLHIGADHDDGIDCPGVFLWRFMIAGPYQRTGIGRKAIDLLVRNLRLKGFNELHTSYGLGDGSPEGFYRRLGFSLTGGAYGDELEVVLSLDDYGRKHQGQ</sequence>
<evidence type="ECO:0000313" key="3">
    <source>
        <dbReference type="Proteomes" id="UP000062519"/>
    </source>
</evidence>